<dbReference type="RefSeq" id="WP_136081927.1">
    <property type="nucleotide sequence ID" value="NZ_CAAHFG010000003.1"/>
</dbReference>
<keyword evidence="1 3" id="KW-0597">Phosphoprotein</keyword>
<evidence type="ECO:0000313" key="7">
    <source>
        <dbReference type="Proteomes" id="UP000366872"/>
    </source>
</evidence>
<organism evidence="6 7">
    <name type="scientific">Pontiella desulfatans</name>
    <dbReference type="NCBI Taxonomy" id="2750659"/>
    <lineage>
        <taxon>Bacteria</taxon>
        <taxon>Pseudomonadati</taxon>
        <taxon>Kiritimatiellota</taxon>
        <taxon>Kiritimatiellia</taxon>
        <taxon>Kiritimatiellales</taxon>
        <taxon>Pontiellaceae</taxon>
        <taxon>Pontiella</taxon>
    </lineage>
</organism>
<dbReference type="PROSITE" id="PS50110">
    <property type="entry name" value="RESPONSE_REGULATORY"/>
    <property type="match status" value="1"/>
</dbReference>
<dbReference type="Pfam" id="PF00072">
    <property type="entry name" value="Response_reg"/>
    <property type="match status" value="1"/>
</dbReference>
<dbReference type="SMART" id="SM00448">
    <property type="entry name" value="REC"/>
    <property type="match status" value="1"/>
</dbReference>
<evidence type="ECO:0000256" key="3">
    <source>
        <dbReference type="PROSITE-ProRule" id="PRU00169"/>
    </source>
</evidence>
<dbReference type="Proteomes" id="UP000366872">
    <property type="component" value="Unassembled WGS sequence"/>
</dbReference>
<dbReference type="InterPro" id="IPR039420">
    <property type="entry name" value="WalR-like"/>
</dbReference>
<reference evidence="6 7" key="1">
    <citation type="submission" date="2019-04" db="EMBL/GenBank/DDBJ databases">
        <authorList>
            <person name="Van Vliet M D."/>
        </authorList>
    </citation>
    <scope>NUCLEOTIDE SEQUENCE [LARGE SCALE GENOMIC DNA]</scope>
    <source>
        <strain evidence="6 7">F1</strain>
    </source>
</reference>
<evidence type="ECO:0000256" key="2">
    <source>
        <dbReference type="ARBA" id="ARBA00023125"/>
    </source>
</evidence>
<sequence length="211" mass="23655">MIPMTVWVVEDDSVYRRSLEGMFERREKITCAHTFPSCIEFLEAVEQEPHPDIVLMDLGLPKMSGIEGIKRLKKRAPEITVLVLTTFKEKEAVLEALENGAAGYLLKTATEDEIINGIRDIFMGQSVLSPSVARIVLEEIRRPAPEEAFNLSDREIEVLEHLAEDLAPKEIAARLDITVRTARFHLSNIYEKLQVSSQTGAVAKALRSGII</sequence>
<evidence type="ECO:0000259" key="4">
    <source>
        <dbReference type="PROSITE" id="PS50043"/>
    </source>
</evidence>
<evidence type="ECO:0000256" key="1">
    <source>
        <dbReference type="ARBA" id="ARBA00022553"/>
    </source>
</evidence>
<gene>
    <name evidence="6" type="primary">vraR_4</name>
    <name evidence="6" type="ORF">PDESU_05006</name>
</gene>
<dbReference type="CDD" id="cd17535">
    <property type="entry name" value="REC_NarL-like"/>
    <property type="match status" value="1"/>
</dbReference>
<name>A0A6C2U8X0_PONDE</name>
<keyword evidence="2" id="KW-0238">DNA-binding</keyword>
<dbReference type="SMART" id="SM00421">
    <property type="entry name" value="HTH_LUXR"/>
    <property type="match status" value="1"/>
</dbReference>
<dbReference type="SUPFAM" id="SSF46894">
    <property type="entry name" value="C-terminal effector domain of the bipartite response regulators"/>
    <property type="match status" value="1"/>
</dbReference>
<proteinExistence type="predicted"/>
<evidence type="ECO:0000259" key="5">
    <source>
        <dbReference type="PROSITE" id="PS50110"/>
    </source>
</evidence>
<evidence type="ECO:0000313" key="6">
    <source>
        <dbReference type="EMBL" id="VGO16415.1"/>
    </source>
</evidence>
<dbReference type="InterPro" id="IPR000792">
    <property type="entry name" value="Tscrpt_reg_LuxR_C"/>
</dbReference>
<dbReference type="InterPro" id="IPR011006">
    <property type="entry name" value="CheY-like_superfamily"/>
</dbReference>
<feature type="modified residue" description="4-aspartylphosphate" evidence="3">
    <location>
        <position position="57"/>
    </location>
</feature>
<dbReference type="EMBL" id="CAAHFG010000003">
    <property type="protein sequence ID" value="VGO16415.1"/>
    <property type="molecule type" value="Genomic_DNA"/>
</dbReference>
<dbReference type="GO" id="GO:0003677">
    <property type="term" value="F:DNA binding"/>
    <property type="evidence" value="ECO:0007669"/>
    <property type="project" value="UniProtKB-KW"/>
</dbReference>
<dbReference type="GO" id="GO:0006355">
    <property type="term" value="P:regulation of DNA-templated transcription"/>
    <property type="evidence" value="ECO:0007669"/>
    <property type="project" value="InterPro"/>
</dbReference>
<dbReference type="AlphaFoldDB" id="A0A6C2U8X0"/>
<feature type="domain" description="HTH luxR-type" evidence="4">
    <location>
        <begin position="144"/>
        <end position="209"/>
    </location>
</feature>
<dbReference type="InterPro" id="IPR058245">
    <property type="entry name" value="NreC/VraR/RcsB-like_REC"/>
</dbReference>
<dbReference type="InterPro" id="IPR001789">
    <property type="entry name" value="Sig_transdc_resp-reg_receiver"/>
</dbReference>
<dbReference type="InterPro" id="IPR016032">
    <property type="entry name" value="Sig_transdc_resp-reg_C-effctor"/>
</dbReference>
<keyword evidence="7" id="KW-1185">Reference proteome</keyword>
<dbReference type="GO" id="GO:0000160">
    <property type="term" value="P:phosphorelay signal transduction system"/>
    <property type="evidence" value="ECO:0007669"/>
    <property type="project" value="InterPro"/>
</dbReference>
<dbReference type="PROSITE" id="PS50043">
    <property type="entry name" value="HTH_LUXR_2"/>
    <property type="match status" value="1"/>
</dbReference>
<dbReference type="CDD" id="cd06170">
    <property type="entry name" value="LuxR_C_like"/>
    <property type="match status" value="1"/>
</dbReference>
<feature type="domain" description="Response regulatory" evidence="5">
    <location>
        <begin position="5"/>
        <end position="122"/>
    </location>
</feature>
<protein>
    <submittedName>
        <fullName evidence="6">Response regulator protein VraR</fullName>
    </submittedName>
</protein>
<dbReference type="PRINTS" id="PR00038">
    <property type="entry name" value="HTHLUXR"/>
</dbReference>
<dbReference type="Pfam" id="PF00196">
    <property type="entry name" value="GerE"/>
    <property type="match status" value="1"/>
</dbReference>
<dbReference type="PANTHER" id="PTHR43214">
    <property type="entry name" value="TWO-COMPONENT RESPONSE REGULATOR"/>
    <property type="match status" value="1"/>
</dbReference>
<dbReference type="SUPFAM" id="SSF52172">
    <property type="entry name" value="CheY-like"/>
    <property type="match status" value="1"/>
</dbReference>
<dbReference type="Gene3D" id="3.40.50.2300">
    <property type="match status" value="1"/>
</dbReference>
<accession>A0A6C2U8X0</accession>